<keyword evidence="2" id="KW-0614">Plasmid</keyword>
<reference evidence="2 3" key="1">
    <citation type="journal article" date="2015" name="Genome Announc.">
        <title>Complete Genome Sequence of Methylobacterium aquaticum Strain 22A, Isolated from Racomitrium japonicum Moss.</title>
        <authorList>
            <person name="Tani A."/>
            <person name="Ogura Y."/>
            <person name="Hayashi T."/>
            <person name="Kimbara K."/>
        </authorList>
    </citation>
    <scope>NUCLEOTIDE SEQUENCE [LARGE SCALE GENOMIC DNA]</scope>
    <source>
        <strain evidence="2 3">MA-22A</strain>
        <plasmid evidence="3">Plasmid pMaq22A_5p DNA</plasmid>
    </source>
</reference>
<protein>
    <submittedName>
        <fullName evidence="2">Transposase</fullName>
    </submittedName>
</protein>
<evidence type="ECO:0000313" key="2">
    <source>
        <dbReference type="EMBL" id="BAQ50429.1"/>
    </source>
</evidence>
<feature type="region of interest" description="Disordered" evidence="1">
    <location>
        <begin position="1"/>
        <end position="26"/>
    </location>
</feature>
<name>A0A0C6FXU4_9HYPH</name>
<dbReference type="KEGG" id="maqu:Maq22A_5p70025"/>
<organism evidence="2 3">
    <name type="scientific">Methylobacterium aquaticum</name>
    <dbReference type="NCBI Taxonomy" id="270351"/>
    <lineage>
        <taxon>Bacteria</taxon>
        <taxon>Pseudomonadati</taxon>
        <taxon>Pseudomonadota</taxon>
        <taxon>Alphaproteobacteria</taxon>
        <taxon>Hyphomicrobiales</taxon>
        <taxon>Methylobacteriaceae</taxon>
        <taxon>Methylobacterium</taxon>
    </lineage>
</organism>
<geneLocation type="plasmid" evidence="3">
    <name>pMaq22A_5p DNA</name>
</geneLocation>
<dbReference type="Proteomes" id="UP000061432">
    <property type="component" value="Plasmid pMaq22A_5p"/>
</dbReference>
<dbReference type="AlphaFoldDB" id="A0A0C6FXU4"/>
<dbReference type="SUPFAM" id="SSF46689">
    <property type="entry name" value="Homeodomain-like"/>
    <property type="match status" value="1"/>
</dbReference>
<reference evidence="3" key="2">
    <citation type="submission" date="2015-01" db="EMBL/GenBank/DDBJ databases">
        <title>Complete genome sequence of Methylobacterium aquaticum strain 22A.</title>
        <authorList>
            <person name="Tani A."/>
            <person name="Ogura Y."/>
            <person name="Hayashi T."/>
        </authorList>
    </citation>
    <scope>NUCLEOTIDE SEQUENCE [LARGE SCALE GENOMIC DNA]</scope>
    <source>
        <strain evidence="3">MA-22A</strain>
        <plasmid evidence="3">Plasmid pMaq22A_5p DNA</plasmid>
    </source>
</reference>
<gene>
    <name evidence="2" type="ORF">Maq22A_5p70025</name>
</gene>
<feature type="compositionally biased region" description="Polar residues" evidence="1">
    <location>
        <begin position="1"/>
        <end position="12"/>
    </location>
</feature>
<sequence length="120" mass="12842">MTMTTDTSTNVSAAGPGRGGRMSRARKRDAVLRLLRDEDLDTVSRSLGVTAATLSGWRDAFLVAGEASLTSRSTDADALESGRLKAKLGEMLLERELLEAKIAILEARGPGPLARRRSQS</sequence>
<dbReference type="InterPro" id="IPR009057">
    <property type="entry name" value="Homeodomain-like_sf"/>
</dbReference>
<evidence type="ECO:0000256" key="1">
    <source>
        <dbReference type="SAM" id="MobiDB-lite"/>
    </source>
</evidence>
<dbReference type="EMBL" id="AP014709">
    <property type="protein sequence ID" value="BAQ50429.1"/>
    <property type="molecule type" value="Genomic_DNA"/>
</dbReference>
<evidence type="ECO:0000313" key="3">
    <source>
        <dbReference type="Proteomes" id="UP000061432"/>
    </source>
</evidence>
<proteinExistence type="predicted"/>
<dbReference type="PATRIC" id="fig|270351.10.peg.7625"/>
<accession>A0A0C6FXU4</accession>